<accession>A0ABQ2YD78</accession>
<comment type="caution">
    <text evidence="3">The sequence shown here is derived from an EMBL/GenBank/DDBJ whole genome shotgun (WGS) entry which is preliminary data.</text>
</comment>
<dbReference type="RefSeq" id="WP_190021744.1">
    <property type="nucleotide sequence ID" value="NZ_BMUT01000004.1"/>
</dbReference>
<feature type="transmembrane region" description="Helical" evidence="2">
    <location>
        <begin position="39"/>
        <end position="66"/>
    </location>
</feature>
<evidence type="ECO:0000256" key="1">
    <source>
        <dbReference type="SAM" id="MobiDB-lite"/>
    </source>
</evidence>
<sequence>MTQQAEPGAIPEAAPVDAEAGTGPEETSRAQKRVMHPDGFGAAFCASMAALCAEAAVAGTTGILVMLSREHEGLPHGLLVIAGLVFAVALLGVLVSGFVTAVTVMPALALARTVTRRLGRRDGLLWNAAAVPFVSAAVVAVFGGVSAVGSLSLAAPLKYLLWWASLTVALLPATLIAGVAGRRVRDGRYARVARRVVRDGVIAWLAVGAVGAAVYGTGAVKVYQPPKLDTAQFAGVWTDGRDGTVKLAADGTAVADGLDNYVWDGTGKDRPKDCDGSGTWQPVKDQGRIQGLSLRIGSCELKRNWSVSGTDKEPRLFHEIGKPGSGKRYVLTKVVKHKK</sequence>
<gene>
    <name evidence="3" type="ORF">GCM10010324_25150</name>
</gene>
<dbReference type="Proteomes" id="UP000659223">
    <property type="component" value="Unassembled WGS sequence"/>
</dbReference>
<evidence type="ECO:0000256" key="2">
    <source>
        <dbReference type="SAM" id="Phobius"/>
    </source>
</evidence>
<keyword evidence="4" id="KW-1185">Reference proteome</keyword>
<evidence type="ECO:0008006" key="5">
    <source>
        <dbReference type="Google" id="ProtNLM"/>
    </source>
</evidence>
<feature type="region of interest" description="Disordered" evidence="1">
    <location>
        <begin position="1"/>
        <end position="30"/>
    </location>
</feature>
<keyword evidence="2" id="KW-0812">Transmembrane</keyword>
<evidence type="ECO:0000313" key="3">
    <source>
        <dbReference type="EMBL" id="GGX78556.1"/>
    </source>
</evidence>
<evidence type="ECO:0000313" key="4">
    <source>
        <dbReference type="Proteomes" id="UP000659223"/>
    </source>
</evidence>
<protein>
    <recommendedName>
        <fullName evidence="5">Sulfite exporter TauE/SafE family protein</fullName>
    </recommendedName>
</protein>
<feature type="transmembrane region" description="Helical" evidence="2">
    <location>
        <begin position="123"/>
        <end position="148"/>
    </location>
</feature>
<organism evidence="3 4">
    <name type="scientific">Streptomyces hiroshimensis</name>
    <dbReference type="NCBI Taxonomy" id="66424"/>
    <lineage>
        <taxon>Bacteria</taxon>
        <taxon>Bacillati</taxon>
        <taxon>Actinomycetota</taxon>
        <taxon>Actinomycetes</taxon>
        <taxon>Kitasatosporales</taxon>
        <taxon>Streptomycetaceae</taxon>
        <taxon>Streptomyces</taxon>
    </lineage>
</organism>
<feature type="transmembrane region" description="Helical" evidence="2">
    <location>
        <begin position="78"/>
        <end position="111"/>
    </location>
</feature>
<keyword evidence="2" id="KW-0472">Membrane</keyword>
<keyword evidence="2" id="KW-1133">Transmembrane helix</keyword>
<feature type="transmembrane region" description="Helical" evidence="2">
    <location>
        <begin position="160"/>
        <end position="180"/>
    </location>
</feature>
<name>A0ABQ2YD78_9ACTN</name>
<dbReference type="EMBL" id="BMUT01000004">
    <property type="protein sequence ID" value="GGX78556.1"/>
    <property type="molecule type" value="Genomic_DNA"/>
</dbReference>
<reference evidence="4" key="1">
    <citation type="journal article" date="2019" name="Int. J. Syst. Evol. Microbiol.">
        <title>The Global Catalogue of Microorganisms (GCM) 10K type strain sequencing project: providing services to taxonomists for standard genome sequencing and annotation.</title>
        <authorList>
            <consortium name="The Broad Institute Genomics Platform"/>
            <consortium name="The Broad Institute Genome Sequencing Center for Infectious Disease"/>
            <person name="Wu L."/>
            <person name="Ma J."/>
        </authorList>
    </citation>
    <scope>NUCLEOTIDE SEQUENCE [LARGE SCALE GENOMIC DNA]</scope>
    <source>
        <strain evidence="4">JCM 4586</strain>
    </source>
</reference>
<feature type="transmembrane region" description="Helical" evidence="2">
    <location>
        <begin position="201"/>
        <end position="223"/>
    </location>
</feature>
<proteinExistence type="predicted"/>